<protein>
    <recommendedName>
        <fullName evidence="9">Peptidase S11 D-alanyl-D-alanine carboxypeptidase A N-terminal domain-containing protein</fullName>
    </recommendedName>
</protein>
<feature type="compositionally biased region" description="Pro residues" evidence="8">
    <location>
        <begin position="43"/>
        <end position="71"/>
    </location>
</feature>
<proteinExistence type="inferred from homology"/>
<dbReference type="InterPro" id="IPR001967">
    <property type="entry name" value="Peptidase_S11_N"/>
</dbReference>
<name>A0ABQ3VE28_9CHLR</name>
<keyword evidence="2" id="KW-0732">Signal</keyword>
<dbReference type="SUPFAM" id="SSF56601">
    <property type="entry name" value="beta-lactamase/transpeptidase-like"/>
    <property type="match status" value="1"/>
</dbReference>
<evidence type="ECO:0000256" key="3">
    <source>
        <dbReference type="ARBA" id="ARBA00022801"/>
    </source>
</evidence>
<keyword evidence="4" id="KW-0133">Cell shape</keyword>
<evidence type="ECO:0000256" key="6">
    <source>
        <dbReference type="ARBA" id="ARBA00023316"/>
    </source>
</evidence>
<sequence>MERRVFAIVLIIIILLFGSTCYIFAFTSVNNKFMDMLGSLDPTPTPTPTPEPTPTPTPEPTPTPFPTPTPTPRGMMPQSQASAIYMVDGNTNAVLSNVNGNKVLPMASTAKIMTAILTIEDVNLDTKITISQDAVDRTADGTSSTAQLHLGDVIKVRDLLYGALLPSGADAATALADYVGGSTPNFVAMMNNKATRLGLTQTHFVDPDGLTISGDVSMTSAADLTKLAEYAMANSTFASIVAQASYSLAPTMYHRKYDWSNTNGLLSTYPGMLGVKTGHSSIAGYCLAFAAARDGHYIVGAILNSSDEAQRNTDVSNLLDWGFLKLSGKL</sequence>
<evidence type="ECO:0000259" key="9">
    <source>
        <dbReference type="Pfam" id="PF00768"/>
    </source>
</evidence>
<accession>A0ABQ3VE28</accession>
<dbReference type="PANTHER" id="PTHR21581:SF33">
    <property type="entry name" value="D-ALANYL-D-ALANINE CARBOXYPEPTIDASE DACB"/>
    <property type="match status" value="1"/>
</dbReference>
<dbReference type="InterPro" id="IPR018044">
    <property type="entry name" value="Peptidase_S11"/>
</dbReference>
<evidence type="ECO:0000256" key="5">
    <source>
        <dbReference type="ARBA" id="ARBA00022984"/>
    </source>
</evidence>
<dbReference type="Pfam" id="PF00768">
    <property type="entry name" value="Peptidase_S11"/>
    <property type="match status" value="1"/>
</dbReference>
<dbReference type="PRINTS" id="PR00725">
    <property type="entry name" value="DADACBPTASE1"/>
</dbReference>
<gene>
    <name evidence="10" type="ORF">KSZ_16490</name>
</gene>
<evidence type="ECO:0000256" key="4">
    <source>
        <dbReference type="ARBA" id="ARBA00022960"/>
    </source>
</evidence>
<feature type="domain" description="Peptidase S11 D-alanyl-D-alanine carboxypeptidase A N-terminal" evidence="9">
    <location>
        <begin position="77"/>
        <end position="305"/>
    </location>
</feature>
<dbReference type="EMBL" id="BNJJ01000004">
    <property type="protein sequence ID" value="GHO83643.1"/>
    <property type="molecule type" value="Genomic_DNA"/>
</dbReference>
<dbReference type="Proteomes" id="UP000635565">
    <property type="component" value="Unassembled WGS sequence"/>
</dbReference>
<dbReference type="InterPro" id="IPR012338">
    <property type="entry name" value="Beta-lactam/transpept-like"/>
</dbReference>
<keyword evidence="5" id="KW-0573">Peptidoglycan synthesis</keyword>
<feature type="region of interest" description="Disordered" evidence="8">
    <location>
        <begin position="40"/>
        <end position="75"/>
    </location>
</feature>
<organism evidence="10 11">
    <name type="scientific">Dictyobacter formicarum</name>
    <dbReference type="NCBI Taxonomy" id="2778368"/>
    <lineage>
        <taxon>Bacteria</taxon>
        <taxon>Bacillati</taxon>
        <taxon>Chloroflexota</taxon>
        <taxon>Ktedonobacteria</taxon>
        <taxon>Ktedonobacterales</taxon>
        <taxon>Dictyobacteraceae</taxon>
        <taxon>Dictyobacter</taxon>
    </lineage>
</organism>
<dbReference type="PANTHER" id="PTHR21581">
    <property type="entry name" value="D-ALANYL-D-ALANINE CARBOXYPEPTIDASE"/>
    <property type="match status" value="1"/>
</dbReference>
<evidence type="ECO:0000313" key="11">
    <source>
        <dbReference type="Proteomes" id="UP000635565"/>
    </source>
</evidence>
<evidence type="ECO:0000256" key="7">
    <source>
        <dbReference type="RuleBase" id="RU004016"/>
    </source>
</evidence>
<keyword evidence="11" id="KW-1185">Reference proteome</keyword>
<reference evidence="10 11" key="1">
    <citation type="journal article" date="2021" name="Int. J. Syst. Evol. Microbiol.">
        <title>Reticulibacter mediterranei gen. nov., sp. nov., within the new family Reticulibacteraceae fam. nov., and Ktedonospora formicarum gen. nov., sp. nov., Ktedonobacter robiniae sp. nov., Dictyobacter formicarum sp. nov. and Dictyobacter arantiisoli sp. nov., belonging to the class Ktedonobacteria.</title>
        <authorList>
            <person name="Yabe S."/>
            <person name="Zheng Y."/>
            <person name="Wang C.M."/>
            <person name="Sakai Y."/>
            <person name="Abe K."/>
            <person name="Yokota A."/>
            <person name="Donadio S."/>
            <person name="Cavaletti L."/>
            <person name="Monciardini P."/>
        </authorList>
    </citation>
    <scope>NUCLEOTIDE SEQUENCE [LARGE SCALE GENOMIC DNA]</scope>
    <source>
        <strain evidence="10 11">SOSP1-9</strain>
    </source>
</reference>
<comment type="similarity">
    <text evidence="1 7">Belongs to the peptidase S11 family.</text>
</comment>
<evidence type="ECO:0000313" key="10">
    <source>
        <dbReference type="EMBL" id="GHO83643.1"/>
    </source>
</evidence>
<evidence type="ECO:0000256" key="2">
    <source>
        <dbReference type="ARBA" id="ARBA00022729"/>
    </source>
</evidence>
<evidence type="ECO:0000256" key="1">
    <source>
        <dbReference type="ARBA" id="ARBA00007164"/>
    </source>
</evidence>
<keyword evidence="6" id="KW-0961">Cell wall biogenesis/degradation</keyword>
<keyword evidence="3" id="KW-0378">Hydrolase</keyword>
<comment type="caution">
    <text evidence="10">The sequence shown here is derived from an EMBL/GenBank/DDBJ whole genome shotgun (WGS) entry which is preliminary data.</text>
</comment>
<evidence type="ECO:0000256" key="8">
    <source>
        <dbReference type="SAM" id="MobiDB-lite"/>
    </source>
</evidence>
<dbReference type="Gene3D" id="3.40.710.10">
    <property type="entry name" value="DD-peptidase/beta-lactamase superfamily"/>
    <property type="match status" value="1"/>
</dbReference>
<dbReference type="RefSeq" id="WP_201361307.1">
    <property type="nucleotide sequence ID" value="NZ_BNJJ01000004.1"/>
</dbReference>